<sequence>MEENGVAKLNLDDFIWTSKGAEAVVRTWWAY</sequence>
<proteinExistence type="predicted"/>
<organism evidence="1">
    <name type="scientific">marine metagenome</name>
    <dbReference type="NCBI Taxonomy" id="408172"/>
    <lineage>
        <taxon>unclassified sequences</taxon>
        <taxon>metagenomes</taxon>
        <taxon>ecological metagenomes</taxon>
    </lineage>
</organism>
<gene>
    <name evidence="1" type="ORF">METZ01_LOCUS417637</name>
</gene>
<dbReference type="EMBL" id="UINC01164113">
    <property type="protein sequence ID" value="SVD64783.1"/>
    <property type="molecule type" value="Genomic_DNA"/>
</dbReference>
<accession>A0A382X1C5</accession>
<reference evidence="1" key="1">
    <citation type="submission" date="2018-05" db="EMBL/GenBank/DDBJ databases">
        <authorList>
            <person name="Lanie J.A."/>
            <person name="Ng W.-L."/>
            <person name="Kazmierczak K.M."/>
            <person name="Andrzejewski T.M."/>
            <person name="Davidsen T.M."/>
            <person name="Wayne K.J."/>
            <person name="Tettelin H."/>
            <person name="Glass J.I."/>
            <person name="Rusch D."/>
            <person name="Podicherti R."/>
            <person name="Tsui H.-C.T."/>
            <person name="Winkler M.E."/>
        </authorList>
    </citation>
    <scope>NUCLEOTIDE SEQUENCE</scope>
</reference>
<name>A0A382X1C5_9ZZZZ</name>
<evidence type="ECO:0000313" key="1">
    <source>
        <dbReference type="EMBL" id="SVD64783.1"/>
    </source>
</evidence>
<dbReference type="AlphaFoldDB" id="A0A382X1C5"/>
<protein>
    <submittedName>
        <fullName evidence="1">Uncharacterized protein</fullName>
    </submittedName>
</protein>